<dbReference type="RefSeq" id="WP_114412886.1">
    <property type="nucleotide sequence ID" value="NZ_CP070273.1"/>
</dbReference>
<evidence type="ECO:0000313" key="8">
    <source>
        <dbReference type="EMBL" id="RCW98236.1"/>
    </source>
</evidence>
<evidence type="ECO:0000313" key="9">
    <source>
        <dbReference type="Proteomes" id="UP000253506"/>
    </source>
</evidence>
<dbReference type="AlphaFoldDB" id="A0A368ZQG0"/>
<dbReference type="Proteomes" id="UP000253506">
    <property type="component" value="Unassembled WGS sequence"/>
</dbReference>
<dbReference type="GO" id="GO:0015221">
    <property type="term" value="F:lipopolysaccharide transmembrane transporter activity"/>
    <property type="evidence" value="ECO:0007669"/>
    <property type="project" value="InterPro"/>
</dbReference>
<reference evidence="8 9" key="1">
    <citation type="submission" date="2018-07" db="EMBL/GenBank/DDBJ databases">
        <title>Genomic Encyclopedia of Type Strains, Phase III (KMG-III): the genomes of soil and plant-associated and newly described type strains.</title>
        <authorList>
            <person name="Whitman W."/>
        </authorList>
    </citation>
    <scope>NUCLEOTIDE SEQUENCE [LARGE SCALE GENOMIC DNA]</scope>
    <source>
        <strain evidence="8 9">CECT 7731</strain>
    </source>
</reference>
<sequence>MDTAKLLKTKNTLILVVIIMLAIAISWYSTEPGKNLVEADALRGSPDYFVTEVQIKEFDKSGTLIESMNAKQTFHYDLQDKTFLEQPSVARYSESGQWNAKADKGVIEDGSNDILLTDNVRATKKYQQSEDINLSSDNMHYEDKNKSLTSYGAATLISTQGKTSASKITTYINSEEVVMTGSVRGSYETIH</sequence>
<dbReference type="EMBL" id="CP070273">
    <property type="protein sequence ID" value="QRV24247.1"/>
    <property type="molecule type" value="Genomic_DNA"/>
</dbReference>
<evidence type="ECO:0000256" key="1">
    <source>
        <dbReference type="ARBA" id="ARBA00022475"/>
    </source>
</evidence>
<evidence type="ECO:0000256" key="5">
    <source>
        <dbReference type="ARBA" id="ARBA00023136"/>
    </source>
</evidence>
<dbReference type="GO" id="GO:0030288">
    <property type="term" value="C:outer membrane-bounded periplasmic space"/>
    <property type="evidence" value="ECO:0007669"/>
    <property type="project" value="TreeGrafter"/>
</dbReference>
<keyword evidence="10" id="KW-1185">Reference proteome</keyword>
<dbReference type="Gene3D" id="2.60.450.10">
    <property type="entry name" value="Lipopolysaccharide (LPS) transport protein A like domain"/>
    <property type="match status" value="1"/>
</dbReference>
<evidence type="ECO:0000256" key="2">
    <source>
        <dbReference type="ARBA" id="ARBA00022519"/>
    </source>
</evidence>
<evidence type="ECO:0000256" key="6">
    <source>
        <dbReference type="SAM" id="Phobius"/>
    </source>
</evidence>
<keyword evidence="1" id="KW-1003">Cell membrane</keyword>
<reference evidence="7 10" key="2">
    <citation type="submission" date="2021-02" db="EMBL/GenBank/DDBJ databases">
        <title>The genome of Marinomonas foliarum JZW.</title>
        <authorList>
            <person name="Sun M."/>
        </authorList>
    </citation>
    <scope>NUCLEOTIDE SEQUENCE [LARGE SCALE GENOMIC DNA]</scope>
    <source>
        <strain evidence="7 10">JZW</strain>
    </source>
</reference>
<keyword evidence="2" id="KW-0997">Cell inner membrane</keyword>
<keyword evidence="5 6" id="KW-0472">Membrane</keyword>
<dbReference type="InterPro" id="IPR010664">
    <property type="entry name" value="LipoPS_assembly_LptC-rel"/>
</dbReference>
<dbReference type="GO" id="GO:0017089">
    <property type="term" value="F:glycolipid transfer activity"/>
    <property type="evidence" value="ECO:0007669"/>
    <property type="project" value="TreeGrafter"/>
</dbReference>
<protein>
    <submittedName>
        <fullName evidence="7">LPS export ABC transporter periplasmic protein LptC</fullName>
    </submittedName>
    <submittedName>
        <fullName evidence="8">Lipopolysaccharide export system protein LptC</fullName>
    </submittedName>
</protein>
<gene>
    <name evidence="7" type="primary">lptC</name>
    <name evidence="8" type="ORF">DFP77_12934</name>
    <name evidence="7" type="ORF">JSY38_01535</name>
</gene>
<evidence type="ECO:0000256" key="3">
    <source>
        <dbReference type="ARBA" id="ARBA00022692"/>
    </source>
</evidence>
<dbReference type="EMBL" id="QPJQ01000029">
    <property type="protein sequence ID" value="RCW98236.1"/>
    <property type="molecule type" value="Genomic_DNA"/>
</dbReference>
<name>A0A368ZQG0_9GAMM</name>
<feature type="transmembrane region" description="Helical" evidence="6">
    <location>
        <begin position="12"/>
        <end position="29"/>
    </location>
</feature>
<dbReference type="PANTHER" id="PTHR37481">
    <property type="entry name" value="LIPOPOLYSACCHARIDE EXPORT SYSTEM PROTEIN LPTC"/>
    <property type="match status" value="1"/>
</dbReference>
<proteinExistence type="predicted"/>
<accession>A0A368ZQG0</accession>
<organism evidence="8 9">
    <name type="scientific">Marinomonas foliarum</name>
    <dbReference type="NCBI Taxonomy" id="491950"/>
    <lineage>
        <taxon>Bacteria</taxon>
        <taxon>Pseudomonadati</taxon>
        <taxon>Pseudomonadota</taxon>
        <taxon>Gammaproteobacteria</taxon>
        <taxon>Oceanospirillales</taxon>
        <taxon>Oceanospirillaceae</taxon>
        <taxon>Marinomonas</taxon>
    </lineage>
</organism>
<keyword evidence="4 6" id="KW-1133">Transmembrane helix</keyword>
<evidence type="ECO:0000313" key="7">
    <source>
        <dbReference type="EMBL" id="QRV24247.1"/>
    </source>
</evidence>
<dbReference type="Proteomes" id="UP000644167">
    <property type="component" value="Chromosome"/>
</dbReference>
<dbReference type="NCBIfam" id="TIGR04409">
    <property type="entry name" value="LptC_YrbK"/>
    <property type="match status" value="1"/>
</dbReference>
<evidence type="ECO:0000313" key="10">
    <source>
        <dbReference type="Proteomes" id="UP000644167"/>
    </source>
</evidence>
<dbReference type="InterPro" id="IPR026265">
    <property type="entry name" value="LptC"/>
</dbReference>
<dbReference type="Pfam" id="PF06835">
    <property type="entry name" value="LptC"/>
    <property type="match status" value="1"/>
</dbReference>
<dbReference type="PANTHER" id="PTHR37481:SF1">
    <property type="entry name" value="LIPOPOLYSACCHARIDE EXPORT SYSTEM PROTEIN LPTC"/>
    <property type="match status" value="1"/>
</dbReference>
<dbReference type="GO" id="GO:0005886">
    <property type="term" value="C:plasma membrane"/>
    <property type="evidence" value="ECO:0007669"/>
    <property type="project" value="InterPro"/>
</dbReference>
<keyword evidence="3 6" id="KW-0812">Transmembrane</keyword>
<dbReference type="InterPro" id="IPR052363">
    <property type="entry name" value="LPS_export_LptC"/>
</dbReference>
<dbReference type="OrthoDB" id="6102924at2"/>
<evidence type="ECO:0000256" key="4">
    <source>
        <dbReference type="ARBA" id="ARBA00022989"/>
    </source>
</evidence>